<dbReference type="SUPFAM" id="SSF48452">
    <property type="entry name" value="TPR-like"/>
    <property type="match status" value="1"/>
</dbReference>
<gene>
    <name evidence="3" type="ORF">SAMN06295920_105101</name>
</gene>
<feature type="repeat" description="TPR" evidence="1">
    <location>
        <begin position="50"/>
        <end position="83"/>
    </location>
</feature>
<keyword evidence="1" id="KW-0802">TPR repeat</keyword>
<dbReference type="EMBL" id="FUYM01000005">
    <property type="protein sequence ID" value="SKB69582.1"/>
    <property type="molecule type" value="Genomic_DNA"/>
</dbReference>
<dbReference type="Proteomes" id="UP000189818">
    <property type="component" value="Unassembled WGS sequence"/>
</dbReference>
<dbReference type="Gene3D" id="1.25.40.10">
    <property type="entry name" value="Tetratricopeptide repeat domain"/>
    <property type="match status" value="1"/>
</dbReference>
<reference evidence="4" key="1">
    <citation type="submission" date="2017-02" db="EMBL/GenBank/DDBJ databases">
        <authorList>
            <person name="Varghese N."/>
            <person name="Submissions S."/>
        </authorList>
    </citation>
    <scope>NUCLEOTIDE SEQUENCE [LARGE SCALE GENOMIC DNA]</scope>
    <source>
        <strain evidence="4">UM2</strain>
    </source>
</reference>
<dbReference type="InterPro" id="IPR012668">
    <property type="entry name" value="CHP02466"/>
</dbReference>
<dbReference type="PROSITE" id="PS50005">
    <property type="entry name" value="TPR"/>
    <property type="match status" value="1"/>
</dbReference>
<dbReference type="SMART" id="SM01043">
    <property type="entry name" value="BTAD"/>
    <property type="match status" value="1"/>
</dbReference>
<feature type="domain" description="Bacterial transcriptional activator" evidence="2">
    <location>
        <begin position="82"/>
        <end position="227"/>
    </location>
</feature>
<keyword evidence="4" id="KW-1185">Reference proteome</keyword>
<dbReference type="OrthoDB" id="9783136at2"/>
<proteinExistence type="predicted"/>
<accession>A0A1T5DCV2</accession>
<dbReference type="InterPro" id="IPR011990">
    <property type="entry name" value="TPR-like_helical_dom_sf"/>
</dbReference>
<sequence>MIDDLVARLKLRPSDTAAAEQLASIALDAGAEETALPLVIAAAERHRDNGRLWQWTGLLHRALGEHDKALPAFNAAAKAAPSDASIAQGRAQVALEAGIDAVDLFDAAIALAPANGDLLLGRAAARVAAGDAARAMAEIEALIAQHPGWYPGHDRLIQLRWMMGDRDRATELVERTVAAHPGDLTLWRILLAALVNAGRYDAVLDAVRRGRATLGEQLTFTANEAIALSETGAVAEADRLFALLTRADDLSVAVRHVRHLLRTQRIDAALPIIERWASPQGDRRGLWPYAAIAWRLTGDPRAAWLEDDPAFVRVIDLADRLPDLDRLAAVLRGLHRAKGEHLDQSVRGGTQTDGPLFSRIEPEIRALRAVILDAVAAHIAQLPDPDPDHPLRAYGRPARPRFAGSWSVRLTGEGHHANHVHPAGLISSAFYLTVPDAVRDGGTEGWLTLGSPQAELGLPIEPYRVVEPRPGRLVLFPSTMWHGTRPFRDGERLTVAFDIALPLC</sequence>
<evidence type="ECO:0000313" key="3">
    <source>
        <dbReference type="EMBL" id="SKB69582.1"/>
    </source>
</evidence>
<dbReference type="STRING" id="439228.SAMN06295920_105101"/>
<evidence type="ECO:0000313" key="4">
    <source>
        <dbReference type="Proteomes" id="UP000189818"/>
    </source>
</evidence>
<dbReference type="Pfam" id="PF13428">
    <property type="entry name" value="TPR_14"/>
    <property type="match status" value="1"/>
</dbReference>
<evidence type="ECO:0000256" key="1">
    <source>
        <dbReference type="PROSITE-ProRule" id="PRU00339"/>
    </source>
</evidence>
<dbReference type="Pfam" id="PF03704">
    <property type="entry name" value="BTAD"/>
    <property type="match status" value="1"/>
</dbReference>
<dbReference type="AlphaFoldDB" id="A0A1T5DCV2"/>
<dbReference type="RefSeq" id="WP_079648485.1">
    <property type="nucleotide sequence ID" value="NZ_FUYM01000005.1"/>
</dbReference>
<organism evidence="3 4">
    <name type="scientific">Rhizorhabdus histidinilytica</name>
    <dbReference type="NCBI Taxonomy" id="439228"/>
    <lineage>
        <taxon>Bacteria</taxon>
        <taxon>Pseudomonadati</taxon>
        <taxon>Pseudomonadota</taxon>
        <taxon>Alphaproteobacteria</taxon>
        <taxon>Sphingomonadales</taxon>
        <taxon>Sphingomonadaceae</taxon>
        <taxon>Rhizorhabdus</taxon>
    </lineage>
</organism>
<evidence type="ECO:0000259" key="2">
    <source>
        <dbReference type="SMART" id="SM01043"/>
    </source>
</evidence>
<dbReference type="Gene3D" id="2.60.120.620">
    <property type="entry name" value="q2cbj1_9rhob like domain"/>
    <property type="match status" value="1"/>
</dbReference>
<dbReference type="InterPro" id="IPR019734">
    <property type="entry name" value="TPR_rpt"/>
</dbReference>
<dbReference type="Pfam" id="PF13759">
    <property type="entry name" value="2OG-FeII_Oxy_5"/>
    <property type="match status" value="1"/>
</dbReference>
<name>A0A1T5DCV2_9SPHN</name>
<dbReference type="InterPro" id="IPR005158">
    <property type="entry name" value="BTAD"/>
</dbReference>
<protein>
    <submittedName>
        <fullName evidence="3">Tetratricopeptide repeat-containing protein</fullName>
    </submittedName>
</protein>